<evidence type="ECO:0000313" key="2">
    <source>
        <dbReference type="EMBL" id="CAE0109736.1"/>
    </source>
</evidence>
<feature type="region of interest" description="Disordered" evidence="1">
    <location>
        <begin position="76"/>
        <end position="107"/>
    </location>
</feature>
<protein>
    <submittedName>
        <fullName evidence="2">Uncharacterized protein</fullName>
    </submittedName>
</protein>
<evidence type="ECO:0000256" key="1">
    <source>
        <dbReference type="SAM" id="MobiDB-lite"/>
    </source>
</evidence>
<gene>
    <name evidence="2" type="ORF">HERI1096_LOCUS10396</name>
</gene>
<proteinExistence type="predicted"/>
<dbReference type="AlphaFoldDB" id="A0A7S3EUX9"/>
<dbReference type="EMBL" id="HBHX01018716">
    <property type="protein sequence ID" value="CAE0109736.1"/>
    <property type="molecule type" value="Transcribed_RNA"/>
</dbReference>
<feature type="compositionally biased region" description="Polar residues" evidence="1">
    <location>
        <begin position="97"/>
        <end position="107"/>
    </location>
</feature>
<organism evidence="2">
    <name type="scientific">Haptolina ericina</name>
    <dbReference type="NCBI Taxonomy" id="156174"/>
    <lineage>
        <taxon>Eukaryota</taxon>
        <taxon>Haptista</taxon>
        <taxon>Haptophyta</taxon>
        <taxon>Prymnesiophyceae</taxon>
        <taxon>Prymnesiales</taxon>
        <taxon>Prymnesiaceae</taxon>
        <taxon>Haptolina</taxon>
    </lineage>
</organism>
<reference evidence="2" key="1">
    <citation type="submission" date="2021-01" db="EMBL/GenBank/DDBJ databases">
        <authorList>
            <person name="Corre E."/>
            <person name="Pelletier E."/>
            <person name="Niang G."/>
            <person name="Scheremetjew M."/>
            <person name="Finn R."/>
            <person name="Kale V."/>
            <person name="Holt S."/>
            <person name="Cochrane G."/>
            <person name="Meng A."/>
            <person name="Brown T."/>
            <person name="Cohen L."/>
        </authorList>
    </citation>
    <scope>NUCLEOTIDE SEQUENCE</scope>
    <source>
        <strain evidence="2">CCMP281</strain>
    </source>
</reference>
<accession>A0A7S3EUX9</accession>
<name>A0A7S3EUX9_9EUKA</name>
<sequence length="233" mass="25118">MQAQRVSAALVVVAGEATSQRAAARAAAEADPNLEAGLAMEFAAIDGAELEKIAWLRDEPYIGFHELQPATVAPPLVPQIPGAATGTADQEGDEALSASNDALPVSTSPSGVRFSYLVRSPDARSGEIPAIPADLQGALGPDGVQLLFTEHSTCMEGWHPEFWWSTALPDLVEDLMRRVTRAEGIISERESEWEQAEKDLSACQYDNEELRHALELSQTRVEVLSDVLSRKNA</sequence>